<organism evidence="3 4">
    <name type="scientific">Clohesyomyces aquaticus</name>
    <dbReference type="NCBI Taxonomy" id="1231657"/>
    <lineage>
        <taxon>Eukaryota</taxon>
        <taxon>Fungi</taxon>
        <taxon>Dikarya</taxon>
        <taxon>Ascomycota</taxon>
        <taxon>Pezizomycotina</taxon>
        <taxon>Dothideomycetes</taxon>
        <taxon>Pleosporomycetidae</taxon>
        <taxon>Pleosporales</taxon>
        <taxon>Lindgomycetaceae</taxon>
        <taxon>Clohesyomyces</taxon>
    </lineage>
</organism>
<keyword evidence="4" id="KW-1185">Reference proteome</keyword>
<feature type="chain" id="PRO_5010991860" description="Secreted protein" evidence="2">
    <location>
        <begin position="19"/>
        <end position="220"/>
    </location>
</feature>
<comment type="caution">
    <text evidence="3">The sequence shown here is derived from an EMBL/GenBank/DDBJ whole genome shotgun (WGS) entry which is preliminary data.</text>
</comment>
<sequence>MIGRMLLLFCLYSSSVPSQTLPPSPNSSGGWQMTAPSPLSHPQSSNLPGLDRLLAVPQTGHPDHRSNTCSSMLRAQGLVQALFETSPSQSQSPRDRLLIFLILPSPSPLEAHLLAPVPRVAVFASISQILFKFYGRKIKKCGSYPKVFDLDADRMRWSYISPLEIAGSAAMHGGCRPSNFRAGGPKKFRSLPISSLPPFVRFHLACMNACGCANAPKRKR</sequence>
<name>A0A1Y1Z803_9PLEO</name>
<feature type="signal peptide" evidence="2">
    <location>
        <begin position="1"/>
        <end position="18"/>
    </location>
</feature>
<evidence type="ECO:0000313" key="3">
    <source>
        <dbReference type="EMBL" id="ORY06393.1"/>
    </source>
</evidence>
<evidence type="ECO:0000313" key="4">
    <source>
        <dbReference type="Proteomes" id="UP000193144"/>
    </source>
</evidence>
<dbReference type="AlphaFoldDB" id="A0A1Y1Z803"/>
<evidence type="ECO:0000256" key="2">
    <source>
        <dbReference type="SAM" id="SignalP"/>
    </source>
</evidence>
<protein>
    <recommendedName>
        <fullName evidence="5">Secreted protein</fullName>
    </recommendedName>
</protein>
<proteinExistence type="predicted"/>
<keyword evidence="2" id="KW-0732">Signal</keyword>
<feature type="compositionally biased region" description="Polar residues" evidence="1">
    <location>
        <begin position="26"/>
        <end position="43"/>
    </location>
</feature>
<dbReference type="EMBL" id="MCFA01000117">
    <property type="protein sequence ID" value="ORY06393.1"/>
    <property type="molecule type" value="Genomic_DNA"/>
</dbReference>
<accession>A0A1Y1Z803</accession>
<feature type="region of interest" description="Disordered" evidence="1">
    <location>
        <begin position="17"/>
        <end position="43"/>
    </location>
</feature>
<evidence type="ECO:0008006" key="5">
    <source>
        <dbReference type="Google" id="ProtNLM"/>
    </source>
</evidence>
<evidence type="ECO:0000256" key="1">
    <source>
        <dbReference type="SAM" id="MobiDB-lite"/>
    </source>
</evidence>
<dbReference type="Proteomes" id="UP000193144">
    <property type="component" value="Unassembled WGS sequence"/>
</dbReference>
<reference evidence="3 4" key="1">
    <citation type="submission" date="2016-07" db="EMBL/GenBank/DDBJ databases">
        <title>Pervasive Adenine N6-methylation of Active Genes in Fungi.</title>
        <authorList>
            <consortium name="DOE Joint Genome Institute"/>
            <person name="Mondo S.J."/>
            <person name="Dannebaum R.O."/>
            <person name="Kuo R.C."/>
            <person name="Labutti K."/>
            <person name="Haridas S."/>
            <person name="Kuo A."/>
            <person name="Salamov A."/>
            <person name="Ahrendt S.R."/>
            <person name="Lipzen A."/>
            <person name="Sullivan W."/>
            <person name="Andreopoulos W.B."/>
            <person name="Clum A."/>
            <person name="Lindquist E."/>
            <person name="Daum C."/>
            <person name="Ramamoorthy G.K."/>
            <person name="Gryganskyi A."/>
            <person name="Culley D."/>
            <person name="Magnuson J.K."/>
            <person name="James T.Y."/>
            <person name="O'Malley M.A."/>
            <person name="Stajich J.E."/>
            <person name="Spatafora J.W."/>
            <person name="Visel A."/>
            <person name="Grigoriev I.V."/>
        </authorList>
    </citation>
    <scope>NUCLEOTIDE SEQUENCE [LARGE SCALE GENOMIC DNA]</scope>
    <source>
        <strain evidence="3 4">CBS 115471</strain>
    </source>
</reference>
<gene>
    <name evidence="3" type="ORF">BCR34DRAFT_34780</name>
</gene>